<dbReference type="InterPro" id="IPR036400">
    <property type="entry name" value="Cyt_B5-like_heme/steroid_sf"/>
</dbReference>
<feature type="region of interest" description="Disordered" evidence="1">
    <location>
        <begin position="1"/>
        <end position="64"/>
    </location>
</feature>
<feature type="compositionally biased region" description="Basic residues" evidence="1">
    <location>
        <begin position="44"/>
        <end position="53"/>
    </location>
</feature>
<gene>
    <name evidence="2" type="ORF">RRG08_046644</name>
</gene>
<feature type="compositionally biased region" description="Basic and acidic residues" evidence="1">
    <location>
        <begin position="320"/>
        <end position="330"/>
    </location>
</feature>
<reference evidence="2" key="1">
    <citation type="journal article" date="2023" name="G3 (Bethesda)">
        <title>A reference genome for the long-term kleptoplast-retaining sea slug Elysia crispata morphotype clarki.</title>
        <authorList>
            <person name="Eastman K.E."/>
            <person name="Pendleton A.L."/>
            <person name="Shaikh M.A."/>
            <person name="Suttiyut T."/>
            <person name="Ogas R."/>
            <person name="Tomko P."/>
            <person name="Gavelis G."/>
            <person name="Widhalm J.R."/>
            <person name="Wisecaver J.H."/>
        </authorList>
    </citation>
    <scope>NUCLEOTIDE SEQUENCE</scope>
    <source>
        <strain evidence="2">ECLA1</strain>
    </source>
</reference>
<dbReference type="AlphaFoldDB" id="A0AAE1AQU7"/>
<feature type="region of interest" description="Disordered" evidence="1">
    <location>
        <begin position="262"/>
        <end position="285"/>
    </location>
</feature>
<evidence type="ECO:0000313" key="3">
    <source>
        <dbReference type="Proteomes" id="UP001283361"/>
    </source>
</evidence>
<keyword evidence="3" id="KW-1185">Reference proteome</keyword>
<dbReference type="Proteomes" id="UP001283361">
    <property type="component" value="Unassembled WGS sequence"/>
</dbReference>
<evidence type="ECO:0000313" key="2">
    <source>
        <dbReference type="EMBL" id="KAK3792335.1"/>
    </source>
</evidence>
<evidence type="ECO:0000256" key="1">
    <source>
        <dbReference type="SAM" id="MobiDB-lite"/>
    </source>
</evidence>
<dbReference type="SUPFAM" id="SSF55856">
    <property type="entry name" value="Cytochrome b5-like heme/steroid binding domain"/>
    <property type="match status" value="1"/>
</dbReference>
<sequence length="680" mass="76191">MGCTKSKIVAPVPTEGENQSRHQASNSVTAKGIGDDQPSTSKDTKKKKNRVKSSKAPLPPINPSALLPDIELFSSYQYESSELAVNNAKPRLNCPGIGRAIRLAPIVPGVEQQKSNINASDLKESLQNGSSHTFNRNEFHIPTEPSSGRASLTNSDLGFFQNRQPPISVSPRNSISRTTMKTGLTPDSSGIFSNFGSEFSPLNTSRSSFLPASRASSARTGSVLTTNALNTSFMTSIDGDDDFNPENTLEACHLDITDAGSEADTSSRAASATPMLRLSGDPPVNLPPDVGGIGTIVEEYEGGFTPRGPSKDTSLADFKPTPDNKLPHFTPKEIYEHNDRRGQVDWCMYLGKVYDVTRIKNTFEPIIKDIHQSYKDKQKNKITESSSDSDSDSNTETKNKIQDSSSDSDSDHLPVHTPVKWNHRSVYNMLRAGLDKATLNQFLHGCCVGFVVQQDETRFWEDIRSDVRKVLDDLIRADSKDILSAYSAEYMHLLQRWMTKYRHAIPSVSVTPKVKDMNQEVYPLPEEIAKTPEVLREWLDAWVTFDLTLPEHGTAWDLAESQDEDDGINDDPHQIFLSSLRPYLQELPDLDHTINGETAWATIPQNIFADDIMTNEQLRTEASRQNRKDLFNPESMKRRRSKLFHYFLKKYELDKESVAHFLEWANVMKKGEEQFLLLCR</sequence>
<proteinExistence type="predicted"/>
<comment type="caution">
    <text evidence="2">The sequence shown here is derived from an EMBL/GenBank/DDBJ whole genome shotgun (WGS) entry which is preliminary data.</text>
</comment>
<dbReference type="EMBL" id="JAWDGP010001379">
    <property type="protein sequence ID" value="KAK3792335.1"/>
    <property type="molecule type" value="Genomic_DNA"/>
</dbReference>
<accession>A0AAE1AQU7</accession>
<organism evidence="2 3">
    <name type="scientific">Elysia crispata</name>
    <name type="common">lettuce slug</name>
    <dbReference type="NCBI Taxonomy" id="231223"/>
    <lineage>
        <taxon>Eukaryota</taxon>
        <taxon>Metazoa</taxon>
        <taxon>Spiralia</taxon>
        <taxon>Lophotrochozoa</taxon>
        <taxon>Mollusca</taxon>
        <taxon>Gastropoda</taxon>
        <taxon>Heterobranchia</taxon>
        <taxon>Euthyneura</taxon>
        <taxon>Panpulmonata</taxon>
        <taxon>Sacoglossa</taxon>
        <taxon>Placobranchoidea</taxon>
        <taxon>Plakobranchidae</taxon>
        <taxon>Elysia</taxon>
    </lineage>
</organism>
<feature type="region of interest" description="Disordered" evidence="1">
    <location>
        <begin position="304"/>
        <end position="330"/>
    </location>
</feature>
<name>A0AAE1AQU7_9GAST</name>
<feature type="region of interest" description="Disordered" evidence="1">
    <location>
        <begin position="374"/>
        <end position="415"/>
    </location>
</feature>
<protein>
    <submittedName>
        <fullName evidence="2">Uncharacterized protein</fullName>
    </submittedName>
</protein>